<dbReference type="Proteomes" id="UP000585614">
    <property type="component" value="Unassembled WGS sequence"/>
</dbReference>
<protein>
    <submittedName>
        <fullName evidence="2">Uncharacterized protein</fullName>
    </submittedName>
</protein>
<feature type="compositionally biased region" description="Low complexity" evidence="1">
    <location>
        <begin position="31"/>
        <end position="40"/>
    </location>
</feature>
<evidence type="ECO:0000313" key="3">
    <source>
        <dbReference type="Proteomes" id="UP000585614"/>
    </source>
</evidence>
<reference evidence="2 3" key="1">
    <citation type="journal article" date="2020" name="Nature">
        <title>Six reference-quality genomes reveal evolution of bat adaptations.</title>
        <authorList>
            <person name="Jebb D."/>
            <person name="Huang Z."/>
            <person name="Pippel M."/>
            <person name="Hughes G.M."/>
            <person name="Lavrichenko K."/>
            <person name="Devanna P."/>
            <person name="Winkler S."/>
            <person name="Jermiin L.S."/>
            <person name="Skirmuntt E.C."/>
            <person name="Katzourakis A."/>
            <person name="Burkitt-Gray L."/>
            <person name="Ray D.A."/>
            <person name="Sullivan K.A.M."/>
            <person name="Roscito J.G."/>
            <person name="Kirilenko B.M."/>
            <person name="Davalos L.M."/>
            <person name="Corthals A.P."/>
            <person name="Power M.L."/>
            <person name="Jones G."/>
            <person name="Ransome R.D."/>
            <person name="Dechmann D.K.N."/>
            <person name="Locatelli A.G."/>
            <person name="Puechmaille S.J."/>
            <person name="Fedrigo O."/>
            <person name="Jarvis E.D."/>
            <person name="Hiller M."/>
            <person name="Vernes S.C."/>
            <person name="Myers E.W."/>
            <person name="Teeling E.C."/>
        </authorList>
    </citation>
    <scope>NUCLEOTIDE SEQUENCE [LARGE SCALE GENOMIC DNA]</scope>
    <source>
        <strain evidence="2">MRhiFer1</strain>
        <tissue evidence="2">Lung</tissue>
    </source>
</reference>
<comment type="caution">
    <text evidence="2">The sequence shown here is derived from an EMBL/GenBank/DDBJ whole genome shotgun (WGS) entry which is preliminary data.</text>
</comment>
<sequence>MERKGGKQRWGCKGVGAPNKRGSRKAKRSLAAGGRRAPAMGGWGRPGAGPGPTPARSALREREGRAAWGRGAGVRAGQGPRPPAAPKLGVSQGAGTWARRPGSAASARPRPSQCRCEAFKDTSAPAQRGCVCVSVSACV</sequence>
<organism evidence="2 3">
    <name type="scientific">Rhinolophus ferrumequinum</name>
    <name type="common">Greater horseshoe bat</name>
    <dbReference type="NCBI Taxonomy" id="59479"/>
    <lineage>
        <taxon>Eukaryota</taxon>
        <taxon>Metazoa</taxon>
        <taxon>Chordata</taxon>
        <taxon>Craniata</taxon>
        <taxon>Vertebrata</taxon>
        <taxon>Euteleostomi</taxon>
        <taxon>Mammalia</taxon>
        <taxon>Eutheria</taxon>
        <taxon>Laurasiatheria</taxon>
        <taxon>Chiroptera</taxon>
        <taxon>Yinpterochiroptera</taxon>
        <taxon>Rhinolophoidea</taxon>
        <taxon>Rhinolophidae</taxon>
        <taxon>Rhinolophinae</taxon>
        <taxon>Rhinolophus</taxon>
    </lineage>
</organism>
<name>A0A7J7V8A8_RHIFE</name>
<proteinExistence type="predicted"/>
<gene>
    <name evidence="2" type="ORF">mRhiFer1_008459</name>
</gene>
<evidence type="ECO:0000313" key="2">
    <source>
        <dbReference type="EMBL" id="KAF6321344.1"/>
    </source>
</evidence>
<feature type="compositionally biased region" description="Low complexity" evidence="1">
    <location>
        <begin position="98"/>
        <end position="112"/>
    </location>
</feature>
<feature type="compositionally biased region" description="Gly residues" evidence="1">
    <location>
        <begin position="41"/>
        <end position="50"/>
    </location>
</feature>
<dbReference type="AlphaFoldDB" id="A0A7J7V8A8"/>
<dbReference type="EMBL" id="JACAGC010000014">
    <property type="protein sequence ID" value="KAF6321344.1"/>
    <property type="molecule type" value="Genomic_DNA"/>
</dbReference>
<evidence type="ECO:0000256" key="1">
    <source>
        <dbReference type="SAM" id="MobiDB-lite"/>
    </source>
</evidence>
<feature type="region of interest" description="Disordered" evidence="1">
    <location>
        <begin position="1"/>
        <end position="112"/>
    </location>
</feature>
<accession>A0A7J7V8A8</accession>